<dbReference type="InterPro" id="IPR044924">
    <property type="entry name" value="HAD-SF_hydro_IA_REG-2-like_cap"/>
</dbReference>
<gene>
    <name evidence="1" type="ORF">SMAR0320_LOCUS24000</name>
</gene>
<sequence>MLRRTFVSLTSNSGKILHQTRQISSNESINNTKPKRIRAISCDVTGTLVSFLGRIEDHYGDAAHTCGVEISQEKKLLIRQSFNKAYKETSAAHPCFGNSCISSKEWWRRCVKRSFDLVGTSMDEPEEERVFQRVYSTFGSHAAYGVFDDAKPFLKWCMRHGIACGVLSNADERYGDSILPMLGLSDHMQFFTFSKNVGVEKPGKEIFDAAIQDAQPWLCLGNKRSDIKQLMPEEVLHIGNDYQKDYVGATSAGFHAVLLDRYDEKEVAKGWREGGAPVFKDLIDVVEWLGREQYELGSRDECKI</sequence>
<name>A0A7S2VI34_9STRA</name>
<evidence type="ECO:0008006" key="2">
    <source>
        <dbReference type="Google" id="ProtNLM"/>
    </source>
</evidence>
<dbReference type="SFLD" id="SFLDS00003">
    <property type="entry name" value="Haloacid_Dehalogenase"/>
    <property type="match status" value="1"/>
</dbReference>
<dbReference type="Gene3D" id="1.10.150.720">
    <property type="entry name" value="Haloacid dehalogenase-like hydrolase"/>
    <property type="match status" value="1"/>
</dbReference>
<dbReference type="InterPro" id="IPR011949">
    <property type="entry name" value="HAD-SF_hydro_IA_REG-2-like"/>
</dbReference>
<protein>
    <recommendedName>
        <fullName evidence="2">Haloacid dehalogenase-like hydrolase domain-containing protein 3</fullName>
    </recommendedName>
</protein>
<evidence type="ECO:0000313" key="1">
    <source>
        <dbReference type="EMBL" id="CAD9632600.1"/>
    </source>
</evidence>
<dbReference type="AlphaFoldDB" id="A0A7S2VI34"/>
<dbReference type="InterPro" id="IPR036412">
    <property type="entry name" value="HAD-like_sf"/>
</dbReference>
<dbReference type="Pfam" id="PF00702">
    <property type="entry name" value="Hydrolase"/>
    <property type="match status" value="1"/>
</dbReference>
<dbReference type="EMBL" id="HBGZ01033488">
    <property type="protein sequence ID" value="CAD9632600.1"/>
    <property type="molecule type" value="Transcribed_RNA"/>
</dbReference>
<dbReference type="PANTHER" id="PTHR47105">
    <property type="entry name" value="OS02G0173600 PROTEIN"/>
    <property type="match status" value="1"/>
</dbReference>
<proteinExistence type="predicted"/>
<dbReference type="PANTHER" id="PTHR47105:SF1">
    <property type="entry name" value="OS06G0665100 PROTEIN"/>
    <property type="match status" value="1"/>
</dbReference>
<dbReference type="SUPFAM" id="SSF56784">
    <property type="entry name" value="HAD-like"/>
    <property type="match status" value="1"/>
</dbReference>
<dbReference type="Gene3D" id="3.40.50.1000">
    <property type="entry name" value="HAD superfamily/HAD-like"/>
    <property type="match status" value="1"/>
</dbReference>
<reference evidence="1" key="1">
    <citation type="submission" date="2021-01" db="EMBL/GenBank/DDBJ databases">
        <authorList>
            <person name="Corre E."/>
            <person name="Pelletier E."/>
            <person name="Niang G."/>
            <person name="Scheremetjew M."/>
            <person name="Finn R."/>
            <person name="Kale V."/>
            <person name="Holt S."/>
            <person name="Cochrane G."/>
            <person name="Meng A."/>
            <person name="Brown T."/>
            <person name="Cohen L."/>
        </authorList>
    </citation>
    <scope>NUCLEOTIDE SEQUENCE</scope>
    <source>
        <strain evidence="1">SM1012Den-03</strain>
    </source>
</reference>
<dbReference type="InterPro" id="IPR023214">
    <property type="entry name" value="HAD_sf"/>
</dbReference>
<dbReference type="NCBIfam" id="TIGR02252">
    <property type="entry name" value="DREG-2"/>
    <property type="match status" value="1"/>
</dbReference>
<accession>A0A7S2VI34</accession>
<dbReference type="SFLD" id="SFLDG01129">
    <property type="entry name" value="C1.5:_HAD__Beta-PGM__Phosphata"/>
    <property type="match status" value="1"/>
</dbReference>
<organism evidence="1">
    <name type="scientific">Skeletonema marinoi</name>
    <dbReference type="NCBI Taxonomy" id="267567"/>
    <lineage>
        <taxon>Eukaryota</taxon>
        <taxon>Sar</taxon>
        <taxon>Stramenopiles</taxon>
        <taxon>Ochrophyta</taxon>
        <taxon>Bacillariophyta</taxon>
        <taxon>Coscinodiscophyceae</taxon>
        <taxon>Thalassiosirophycidae</taxon>
        <taxon>Thalassiosirales</taxon>
        <taxon>Skeletonemataceae</taxon>
        <taxon>Skeletonema</taxon>
        <taxon>Skeletonema marinoi-dohrnii complex</taxon>
    </lineage>
</organism>